<sequence length="182" mass="22075">MEFRDLNKDMIVFSYRISPDFGKEGDNGGFLLELRGNGNLRFARYKLFDEISLLKIFKLNREETKEIFDLLDRTEKVWSDIPEELDNHLECIPGYSNEFVFLNWKRIEAHNIKKTWMPGMIIKERKYYKENKENMRYENQVIEIFEEISRILKKKHIDLGLRQCVIDDTCRVKVRWIDKTKR</sequence>
<proteinExistence type="predicted"/>
<accession>A0ABS7L5V6</accession>
<dbReference type="EMBL" id="VIRV01000004">
    <property type="protein sequence ID" value="MBY0758410.1"/>
    <property type="molecule type" value="Genomic_DNA"/>
</dbReference>
<organism evidence="1 2">
    <name type="scientific">Sellimonas caecigallum</name>
    <dbReference type="NCBI Taxonomy" id="2592333"/>
    <lineage>
        <taxon>Bacteria</taxon>
        <taxon>Bacillati</taxon>
        <taxon>Bacillota</taxon>
        <taxon>Clostridia</taxon>
        <taxon>Lachnospirales</taxon>
        <taxon>Lachnospiraceae</taxon>
        <taxon>Sellimonas</taxon>
    </lineage>
</organism>
<keyword evidence="2" id="KW-1185">Reference proteome</keyword>
<dbReference type="RefSeq" id="WP_087198815.1">
    <property type="nucleotide sequence ID" value="NZ_CP173660.1"/>
</dbReference>
<evidence type="ECO:0000313" key="1">
    <source>
        <dbReference type="EMBL" id="MBY0758410.1"/>
    </source>
</evidence>
<dbReference type="Proteomes" id="UP000779049">
    <property type="component" value="Unassembled WGS sequence"/>
</dbReference>
<reference evidence="1 2" key="1">
    <citation type="journal article" date="2020" name="New Microbes New Infect">
        <title>Sellimonas caecigallum sp. nov., description and genome sequence of a new member of the Sellimonas genus isolated from the cecum of feral chicken.</title>
        <authorList>
            <person name="Wongkuna S."/>
            <person name="Ghimire S."/>
            <person name="Antony L."/>
            <person name="Chankhamhaengdecha S."/>
            <person name="Janvilisri T."/>
            <person name="Scaria J."/>
        </authorList>
    </citation>
    <scope>NUCLEOTIDE SEQUENCE [LARGE SCALE GENOMIC DNA]</scope>
    <source>
        <strain evidence="1 2">SW451</strain>
    </source>
</reference>
<name>A0ABS7L5V6_9FIRM</name>
<protein>
    <submittedName>
        <fullName evidence="1">Uncharacterized protein</fullName>
    </submittedName>
</protein>
<evidence type="ECO:0000313" key="2">
    <source>
        <dbReference type="Proteomes" id="UP000779049"/>
    </source>
</evidence>
<gene>
    <name evidence="1" type="ORF">FLB61_04760</name>
</gene>
<comment type="caution">
    <text evidence="1">The sequence shown here is derived from an EMBL/GenBank/DDBJ whole genome shotgun (WGS) entry which is preliminary data.</text>
</comment>